<dbReference type="SUPFAM" id="SSF48403">
    <property type="entry name" value="Ankyrin repeat"/>
    <property type="match status" value="1"/>
</dbReference>
<dbReference type="PROSITE" id="PS50088">
    <property type="entry name" value="ANK_REPEAT"/>
    <property type="match status" value="1"/>
</dbReference>
<dbReference type="InterPro" id="IPR036770">
    <property type="entry name" value="Ankyrin_rpt-contain_sf"/>
</dbReference>
<proteinExistence type="predicted"/>
<organism evidence="4 5">
    <name type="scientific">Penicillium salamii</name>
    <dbReference type="NCBI Taxonomy" id="1612424"/>
    <lineage>
        <taxon>Eukaryota</taxon>
        <taxon>Fungi</taxon>
        <taxon>Dikarya</taxon>
        <taxon>Ascomycota</taxon>
        <taxon>Pezizomycotina</taxon>
        <taxon>Eurotiomycetes</taxon>
        <taxon>Eurotiomycetidae</taxon>
        <taxon>Eurotiales</taxon>
        <taxon>Aspergillaceae</taxon>
        <taxon>Penicillium</taxon>
    </lineage>
</organism>
<feature type="repeat" description="ANK" evidence="3">
    <location>
        <begin position="500"/>
        <end position="533"/>
    </location>
</feature>
<name>A0A9W4IZR9_9EURO</name>
<dbReference type="Pfam" id="PF12796">
    <property type="entry name" value="Ank_2"/>
    <property type="match status" value="1"/>
</dbReference>
<evidence type="ECO:0000256" key="2">
    <source>
        <dbReference type="ARBA" id="ARBA00023043"/>
    </source>
</evidence>
<keyword evidence="2 3" id="KW-0040">ANK repeat</keyword>
<dbReference type="SMART" id="SM00248">
    <property type="entry name" value="ANK"/>
    <property type="match status" value="10"/>
</dbReference>
<reference evidence="4" key="1">
    <citation type="submission" date="2021-07" db="EMBL/GenBank/DDBJ databases">
        <authorList>
            <person name="Branca A.L. A."/>
        </authorList>
    </citation>
    <scope>NUCLEOTIDE SEQUENCE</scope>
</reference>
<gene>
    <name evidence="4" type="ORF">PSALAMII_LOCUS3974</name>
</gene>
<dbReference type="EMBL" id="CAJVPD010000199">
    <property type="protein sequence ID" value="CAG8364541.1"/>
    <property type="molecule type" value="Genomic_DNA"/>
</dbReference>
<evidence type="ECO:0008006" key="6">
    <source>
        <dbReference type="Google" id="ProtNLM"/>
    </source>
</evidence>
<evidence type="ECO:0000313" key="5">
    <source>
        <dbReference type="Proteomes" id="UP001152592"/>
    </source>
</evidence>
<dbReference type="InterPro" id="IPR002110">
    <property type="entry name" value="Ankyrin_rpt"/>
</dbReference>
<comment type="caution">
    <text evidence="4">The sequence shown here is derived from an EMBL/GenBank/DDBJ whole genome shotgun (WGS) entry which is preliminary data.</text>
</comment>
<keyword evidence="1" id="KW-0677">Repeat</keyword>
<accession>A0A9W4IZR9</accession>
<sequence>MTFFSSPRCDEYTTTRLLIRGTMVITSYGLFREAHPDGDPRPAFHDEDGIPLYETPYQALLNEIVNNNDTASLRLYSDSPTTKVFWGGYEPPYNHPFILASARQSVEVLKALLEIYMTDSTLQEPIYSYLARIKCSPMNDACAAGNRDLVGWLVSHDPPLGTLHDCMAGSTPLFSAAQQLGDQGDYAGTLAARHGKRDQIARMEDFMCYLLDLGCSVPDSDLRVLPFDAKDSSHLDQPRAKVVYTVLGAAIPHASYRMVSRLIAEGADVQVSQNWSIDSESIGCGLGVTVLHIAALYWNLDGIQALAGNLGEVGFTKLASTPDDSGQLPLHWALAGAETRRIEILGREDQEEVTAHITRTVEVLLQANPDALASQDREGLTVLHYAVTSAAGLASILPVVKILLHSNPALPSISTARNSRGWTLLGSAIDRHARRHGRPSDQLLELLVLLLDNGADGRAWNTKSQNLLHTAAMLIDTDYADIAIIDKLLELVDVNHVDVNGHTPLHLMVRRLDRIDAVRHLIRRGANVNMSDHKGNSPLHEVMHGRFAQRAFENGEVEPIDRDKREGMRAEMIQVMVHAGASMYHFNTSRQTPLQLLDELIDKETRQLQSLGRGRGRWRREHS</sequence>
<dbReference type="Proteomes" id="UP001152592">
    <property type="component" value="Unassembled WGS sequence"/>
</dbReference>
<protein>
    <recommendedName>
        <fullName evidence="6">Ankyrin</fullName>
    </recommendedName>
</protein>
<dbReference type="Gene3D" id="1.25.40.20">
    <property type="entry name" value="Ankyrin repeat-containing domain"/>
    <property type="match status" value="3"/>
</dbReference>
<dbReference type="PANTHER" id="PTHR24198:SF165">
    <property type="entry name" value="ANKYRIN REPEAT-CONTAINING PROTEIN-RELATED"/>
    <property type="match status" value="1"/>
</dbReference>
<dbReference type="OrthoDB" id="2120038at2759"/>
<dbReference type="PANTHER" id="PTHR24198">
    <property type="entry name" value="ANKYRIN REPEAT AND PROTEIN KINASE DOMAIN-CONTAINING PROTEIN"/>
    <property type="match status" value="1"/>
</dbReference>
<dbReference type="PROSITE" id="PS50297">
    <property type="entry name" value="ANK_REP_REGION"/>
    <property type="match status" value="1"/>
</dbReference>
<evidence type="ECO:0000256" key="1">
    <source>
        <dbReference type="ARBA" id="ARBA00022737"/>
    </source>
</evidence>
<evidence type="ECO:0000256" key="3">
    <source>
        <dbReference type="PROSITE-ProRule" id="PRU00023"/>
    </source>
</evidence>
<dbReference type="AlphaFoldDB" id="A0A9W4IZR9"/>
<evidence type="ECO:0000313" key="4">
    <source>
        <dbReference type="EMBL" id="CAG8364541.1"/>
    </source>
</evidence>